<sequence>MYLRYPVSKQHIKADDLNGQSPKLERFIEVFDESQIRKDFPGRLDEFSKLRDFCVWLGSGCLTSILIIPHPSLRQINEGVIGVACHVVVAIVLRSINLAHLHSIRHIPANGAMWNVQMVDRN</sequence>
<accession>A0ABQ5F6X2</accession>
<reference evidence="1" key="2">
    <citation type="submission" date="2022-01" db="EMBL/GenBank/DDBJ databases">
        <authorList>
            <person name="Yamashiro T."/>
            <person name="Shiraishi A."/>
            <person name="Satake H."/>
            <person name="Nakayama K."/>
        </authorList>
    </citation>
    <scope>NUCLEOTIDE SEQUENCE</scope>
</reference>
<evidence type="ECO:0000313" key="2">
    <source>
        <dbReference type="Proteomes" id="UP001151760"/>
    </source>
</evidence>
<name>A0ABQ5F6X2_9ASTR</name>
<keyword evidence="2" id="KW-1185">Reference proteome</keyword>
<dbReference type="EMBL" id="BQNB010017044">
    <property type="protein sequence ID" value="GJT58744.1"/>
    <property type="molecule type" value="Genomic_DNA"/>
</dbReference>
<comment type="caution">
    <text evidence="1">The sequence shown here is derived from an EMBL/GenBank/DDBJ whole genome shotgun (WGS) entry which is preliminary data.</text>
</comment>
<proteinExistence type="predicted"/>
<evidence type="ECO:0000313" key="1">
    <source>
        <dbReference type="EMBL" id="GJT58744.1"/>
    </source>
</evidence>
<dbReference type="Proteomes" id="UP001151760">
    <property type="component" value="Unassembled WGS sequence"/>
</dbReference>
<gene>
    <name evidence="1" type="ORF">Tco_1002277</name>
</gene>
<protein>
    <submittedName>
        <fullName evidence="1">Uncharacterized protein</fullName>
    </submittedName>
</protein>
<organism evidence="1 2">
    <name type="scientific">Tanacetum coccineum</name>
    <dbReference type="NCBI Taxonomy" id="301880"/>
    <lineage>
        <taxon>Eukaryota</taxon>
        <taxon>Viridiplantae</taxon>
        <taxon>Streptophyta</taxon>
        <taxon>Embryophyta</taxon>
        <taxon>Tracheophyta</taxon>
        <taxon>Spermatophyta</taxon>
        <taxon>Magnoliopsida</taxon>
        <taxon>eudicotyledons</taxon>
        <taxon>Gunneridae</taxon>
        <taxon>Pentapetalae</taxon>
        <taxon>asterids</taxon>
        <taxon>campanulids</taxon>
        <taxon>Asterales</taxon>
        <taxon>Asteraceae</taxon>
        <taxon>Asteroideae</taxon>
        <taxon>Anthemideae</taxon>
        <taxon>Anthemidinae</taxon>
        <taxon>Tanacetum</taxon>
    </lineage>
</organism>
<reference evidence="1" key="1">
    <citation type="journal article" date="2022" name="Int. J. Mol. Sci.">
        <title>Draft Genome of Tanacetum Coccineum: Genomic Comparison of Closely Related Tanacetum-Family Plants.</title>
        <authorList>
            <person name="Yamashiro T."/>
            <person name="Shiraishi A."/>
            <person name="Nakayama K."/>
            <person name="Satake H."/>
        </authorList>
    </citation>
    <scope>NUCLEOTIDE SEQUENCE</scope>
</reference>